<evidence type="ECO:0000256" key="1">
    <source>
        <dbReference type="SAM" id="MobiDB-lite"/>
    </source>
</evidence>
<dbReference type="Proteomes" id="UP000467841">
    <property type="component" value="Unassembled WGS sequence"/>
</dbReference>
<name>A0A6D2IF49_9BRAS</name>
<evidence type="ECO:0000313" key="2">
    <source>
        <dbReference type="EMBL" id="CAA7023843.1"/>
    </source>
</evidence>
<reference evidence="2" key="1">
    <citation type="submission" date="2020-01" db="EMBL/GenBank/DDBJ databases">
        <authorList>
            <person name="Mishra B."/>
        </authorList>
    </citation>
    <scope>NUCLEOTIDE SEQUENCE [LARGE SCALE GENOMIC DNA]</scope>
</reference>
<comment type="caution">
    <text evidence="2">The sequence shown here is derived from an EMBL/GenBank/DDBJ whole genome shotgun (WGS) entry which is preliminary data.</text>
</comment>
<keyword evidence="3" id="KW-1185">Reference proteome</keyword>
<accession>A0A6D2IF49</accession>
<dbReference type="AlphaFoldDB" id="A0A6D2IF49"/>
<feature type="region of interest" description="Disordered" evidence="1">
    <location>
        <begin position="1"/>
        <end position="29"/>
    </location>
</feature>
<protein>
    <submittedName>
        <fullName evidence="2">Uncharacterized protein</fullName>
    </submittedName>
</protein>
<evidence type="ECO:0000313" key="3">
    <source>
        <dbReference type="Proteomes" id="UP000467841"/>
    </source>
</evidence>
<proteinExistence type="predicted"/>
<dbReference type="OrthoDB" id="1093811at2759"/>
<sequence>MPSDHPDAEHDDDETGTSGQARLDGIPDVIKMPKRTAPTSLIDDGRSWMTEEILKDLIARAEFPNSLEFRIPELLERPYDAPPGWVCVYECMFTEFEMNFSLSPLLLRFAAERDVPTSLLTHGVVRHIVFTEALTRAAGVTFDRLLFEHVTDLRTGSTWKRDFKWFHTTMKHDIVFRDYRSKIHWWKNYFFFVKISRASVGKIKADQIRTEWVTSPGPSKRTKPSSELKKKFKLLKELSHELWPEVTAVLEKKRQERRKEQACCFRDPDI</sequence>
<organism evidence="2 3">
    <name type="scientific">Microthlaspi erraticum</name>
    <dbReference type="NCBI Taxonomy" id="1685480"/>
    <lineage>
        <taxon>Eukaryota</taxon>
        <taxon>Viridiplantae</taxon>
        <taxon>Streptophyta</taxon>
        <taxon>Embryophyta</taxon>
        <taxon>Tracheophyta</taxon>
        <taxon>Spermatophyta</taxon>
        <taxon>Magnoliopsida</taxon>
        <taxon>eudicotyledons</taxon>
        <taxon>Gunneridae</taxon>
        <taxon>Pentapetalae</taxon>
        <taxon>rosids</taxon>
        <taxon>malvids</taxon>
        <taxon>Brassicales</taxon>
        <taxon>Brassicaceae</taxon>
        <taxon>Coluteocarpeae</taxon>
        <taxon>Microthlaspi</taxon>
    </lineage>
</organism>
<gene>
    <name evidence="2" type="ORF">MERR_LOCUS11078</name>
</gene>
<dbReference type="EMBL" id="CACVBM020000832">
    <property type="protein sequence ID" value="CAA7023843.1"/>
    <property type="molecule type" value="Genomic_DNA"/>
</dbReference>